<sequence>MSFHEQHTDQNIRLKNTPEVCYNTLQRRVRYGAHSGCKNASLPFKDMHEVHAKFKDKRAPRCPPYRLDSWRLYHQLNESFRCTNQ</sequence>
<dbReference type="Proteomes" id="UP000036681">
    <property type="component" value="Unplaced"/>
</dbReference>
<protein>
    <submittedName>
        <fullName evidence="2">Uncharacterized protein</fullName>
    </submittedName>
</protein>
<evidence type="ECO:0000313" key="1">
    <source>
        <dbReference type="Proteomes" id="UP000036681"/>
    </source>
</evidence>
<name>A0A0M3HXE2_ASCLU</name>
<organism evidence="1 2">
    <name type="scientific">Ascaris lumbricoides</name>
    <name type="common">Giant roundworm</name>
    <dbReference type="NCBI Taxonomy" id="6252"/>
    <lineage>
        <taxon>Eukaryota</taxon>
        <taxon>Metazoa</taxon>
        <taxon>Ecdysozoa</taxon>
        <taxon>Nematoda</taxon>
        <taxon>Chromadorea</taxon>
        <taxon>Rhabditida</taxon>
        <taxon>Spirurina</taxon>
        <taxon>Ascaridomorpha</taxon>
        <taxon>Ascaridoidea</taxon>
        <taxon>Ascarididae</taxon>
        <taxon>Ascaris</taxon>
    </lineage>
</organism>
<accession>A0A0M3HXE2</accession>
<keyword evidence="1" id="KW-1185">Reference proteome</keyword>
<proteinExistence type="predicted"/>
<reference evidence="2" key="1">
    <citation type="submission" date="2017-02" db="UniProtKB">
        <authorList>
            <consortium name="WormBaseParasite"/>
        </authorList>
    </citation>
    <scope>IDENTIFICATION</scope>
</reference>
<dbReference type="AlphaFoldDB" id="A0A0M3HXE2"/>
<dbReference type="WBParaSite" id="ALUE_0000797101-mRNA-1">
    <property type="protein sequence ID" value="ALUE_0000797101-mRNA-1"/>
    <property type="gene ID" value="ALUE_0000797101"/>
</dbReference>
<evidence type="ECO:0000313" key="2">
    <source>
        <dbReference type="WBParaSite" id="ALUE_0000797101-mRNA-1"/>
    </source>
</evidence>